<name>H0XX43_OTOGA</name>
<proteinExistence type="predicted"/>
<sequence>PDHMDTARAGGTGQYMDTASAGGTGQYMDTARAEGGQHLGVFQNLSEKADDDEVQ</sequence>
<feature type="region of interest" description="Disordered" evidence="1">
    <location>
        <begin position="1"/>
        <end position="29"/>
    </location>
</feature>
<evidence type="ECO:0000313" key="2">
    <source>
        <dbReference type="Ensembl" id="ENSOGAP00000020686.1"/>
    </source>
</evidence>
<dbReference type="Ensembl" id="ENSOGAT00000026235.1">
    <property type="protein sequence ID" value="ENSOGAP00000020686.1"/>
    <property type="gene ID" value="ENSOGAG00000032614.1"/>
</dbReference>
<organism evidence="2 3">
    <name type="scientific">Otolemur garnettii</name>
    <name type="common">Small-eared galago</name>
    <name type="synonym">Garnett's greater bushbaby</name>
    <dbReference type="NCBI Taxonomy" id="30611"/>
    <lineage>
        <taxon>Eukaryota</taxon>
        <taxon>Metazoa</taxon>
        <taxon>Chordata</taxon>
        <taxon>Craniata</taxon>
        <taxon>Vertebrata</taxon>
        <taxon>Euteleostomi</taxon>
        <taxon>Mammalia</taxon>
        <taxon>Eutheria</taxon>
        <taxon>Euarchontoglires</taxon>
        <taxon>Primates</taxon>
        <taxon>Strepsirrhini</taxon>
        <taxon>Lorisiformes</taxon>
        <taxon>Galagidae</taxon>
        <taxon>Otolemur</taxon>
    </lineage>
</organism>
<evidence type="ECO:0000313" key="3">
    <source>
        <dbReference type="Proteomes" id="UP000005225"/>
    </source>
</evidence>
<dbReference type="InParanoid" id="H0XX43"/>
<reference evidence="2" key="3">
    <citation type="submission" date="2025-09" db="UniProtKB">
        <authorList>
            <consortium name="Ensembl"/>
        </authorList>
    </citation>
    <scope>IDENTIFICATION</scope>
</reference>
<protein>
    <submittedName>
        <fullName evidence="2">Uncharacterized protein</fullName>
    </submittedName>
</protein>
<dbReference type="AlphaFoldDB" id="H0XX43"/>
<accession>H0XX43</accession>
<reference evidence="3" key="1">
    <citation type="submission" date="2011-03" db="EMBL/GenBank/DDBJ databases">
        <title>Version 3 of the genome sequence of Otolemur garnettii (Bushbaby).</title>
        <authorList>
            <consortium name="The Broad Institute Genome Sequencing Platform"/>
            <person name="Di Palma F."/>
            <person name="Johnson J."/>
            <person name="Lander E.S."/>
            <person name="Lindblad-Toh K."/>
            <person name="Jaffe D.B."/>
            <person name="Gnerre S."/>
            <person name="MacCallum I."/>
            <person name="Przybylski D."/>
            <person name="Ribeiro F.J."/>
            <person name="Burton J.N."/>
            <person name="Walker B.J."/>
            <person name="Sharpe T."/>
            <person name="Hall G."/>
        </authorList>
    </citation>
    <scope>NUCLEOTIDE SEQUENCE [LARGE SCALE GENOMIC DNA]</scope>
</reference>
<evidence type="ECO:0000256" key="1">
    <source>
        <dbReference type="SAM" id="MobiDB-lite"/>
    </source>
</evidence>
<dbReference type="Proteomes" id="UP000005225">
    <property type="component" value="Unassembled WGS sequence"/>
</dbReference>
<dbReference type="EMBL" id="AAQR03144402">
    <property type="status" value="NOT_ANNOTATED_CDS"/>
    <property type="molecule type" value="Genomic_DNA"/>
</dbReference>
<keyword evidence="3" id="KW-1185">Reference proteome</keyword>
<reference evidence="2" key="2">
    <citation type="submission" date="2025-08" db="UniProtKB">
        <authorList>
            <consortium name="Ensembl"/>
        </authorList>
    </citation>
    <scope>IDENTIFICATION</scope>
</reference>
<dbReference type="HOGENOM" id="CLU_3037721_0_0_1"/>